<organism evidence="1 2">
    <name type="scientific">Hibiscus sabdariffa</name>
    <name type="common">roselle</name>
    <dbReference type="NCBI Taxonomy" id="183260"/>
    <lineage>
        <taxon>Eukaryota</taxon>
        <taxon>Viridiplantae</taxon>
        <taxon>Streptophyta</taxon>
        <taxon>Embryophyta</taxon>
        <taxon>Tracheophyta</taxon>
        <taxon>Spermatophyta</taxon>
        <taxon>Magnoliopsida</taxon>
        <taxon>eudicotyledons</taxon>
        <taxon>Gunneridae</taxon>
        <taxon>Pentapetalae</taxon>
        <taxon>rosids</taxon>
        <taxon>malvids</taxon>
        <taxon>Malvales</taxon>
        <taxon>Malvaceae</taxon>
        <taxon>Malvoideae</taxon>
        <taxon>Hibiscus</taxon>
    </lineage>
</organism>
<reference evidence="1 2" key="1">
    <citation type="journal article" date="2024" name="G3 (Bethesda)">
        <title>Genome assembly of Hibiscus sabdariffa L. provides insights into metabolisms of medicinal natural products.</title>
        <authorList>
            <person name="Kim T."/>
        </authorList>
    </citation>
    <scope>NUCLEOTIDE SEQUENCE [LARGE SCALE GENOMIC DNA]</scope>
    <source>
        <strain evidence="1">TK-2024</strain>
        <tissue evidence="1">Old leaves</tissue>
    </source>
</reference>
<gene>
    <name evidence="1" type="ORF">V6N12_047908</name>
</gene>
<name>A0ABR2CUC9_9ROSI</name>
<evidence type="ECO:0000313" key="1">
    <source>
        <dbReference type="EMBL" id="KAK8523388.1"/>
    </source>
</evidence>
<keyword evidence="2" id="KW-1185">Reference proteome</keyword>
<evidence type="ECO:0000313" key="2">
    <source>
        <dbReference type="Proteomes" id="UP001472677"/>
    </source>
</evidence>
<sequence>MSSFESGSTKFPRPYDILEVSASATMFLQTHRSGWSSPGQPKLVVAVPLPTRHVCGRNWRRRRWHCGRKSK</sequence>
<comment type="caution">
    <text evidence="1">The sequence shown here is derived from an EMBL/GenBank/DDBJ whole genome shotgun (WGS) entry which is preliminary data.</text>
</comment>
<dbReference type="EMBL" id="JBBPBM010000043">
    <property type="protein sequence ID" value="KAK8523388.1"/>
    <property type="molecule type" value="Genomic_DNA"/>
</dbReference>
<accession>A0ABR2CUC9</accession>
<protein>
    <submittedName>
        <fullName evidence="1">Uncharacterized protein</fullName>
    </submittedName>
</protein>
<dbReference type="Proteomes" id="UP001472677">
    <property type="component" value="Unassembled WGS sequence"/>
</dbReference>
<proteinExistence type="predicted"/>